<evidence type="ECO:0000313" key="2">
    <source>
        <dbReference type="EMBL" id="MDZ8120405.1"/>
    </source>
</evidence>
<feature type="transmembrane region" description="Helical" evidence="1">
    <location>
        <begin position="126"/>
        <end position="151"/>
    </location>
</feature>
<sequence length="251" mass="28505">MLRFLRITGVVVFSVLVGVTAYNIKKMQESGALYEKYNYERRSNITLLSSSMLALLTLGYFEINSMRRRREQYHLGDGRYRKGRDDEAAGRDTSSIYTAPRQIDEWKGRSHKHAKMHKKLPGKKEGVGAGLLFLRVFSVVLPVVYAVLLAWTLMRWTEYERPAILLPAFFVVLLMVSMLAAIGIHWKKTWGLSLGYLLALGNLMIFPYGTAMGLLLILALVASGDAFAESAARKRRKSHRRDVPRSTTRAF</sequence>
<reference evidence="2 3" key="1">
    <citation type="journal article" date="2024" name="Appl. Environ. Microbiol.">
        <title>Pontiella agarivorans sp. nov., a novel marine anaerobic bacterium capable of degrading macroalgal polysaccharides and fixing nitrogen.</title>
        <authorList>
            <person name="Liu N."/>
            <person name="Kivenson V."/>
            <person name="Peng X."/>
            <person name="Cui Z."/>
            <person name="Lankiewicz T.S."/>
            <person name="Gosselin K.M."/>
            <person name="English C.J."/>
            <person name="Blair E.M."/>
            <person name="O'Malley M.A."/>
            <person name="Valentine D.L."/>
        </authorList>
    </citation>
    <scope>NUCLEOTIDE SEQUENCE [LARGE SCALE GENOMIC DNA]</scope>
    <source>
        <strain evidence="2 3">NLcol2</strain>
    </source>
</reference>
<name>A0ABU5N1U2_9BACT</name>
<keyword evidence="1" id="KW-0812">Transmembrane</keyword>
<protein>
    <submittedName>
        <fullName evidence="2">Uncharacterized protein</fullName>
    </submittedName>
</protein>
<accession>A0ABU5N1U2</accession>
<feature type="transmembrane region" description="Helical" evidence="1">
    <location>
        <begin position="163"/>
        <end position="182"/>
    </location>
</feature>
<dbReference type="EMBL" id="JARVCO010000012">
    <property type="protein sequence ID" value="MDZ8120405.1"/>
    <property type="molecule type" value="Genomic_DNA"/>
</dbReference>
<proteinExistence type="predicted"/>
<comment type="caution">
    <text evidence="2">The sequence shown here is derived from an EMBL/GenBank/DDBJ whole genome shotgun (WGS) entry which is preliminary data.</text>
</comment>
<organism evidence="2 3">
    <name type="scientific">Pontiella agarivorans</name>
    <dbReference type="NCBI Taxonomy" id="3038953"/>
    <lineage>
        <taxon>Bacteria</taxon>
        <taxon>Pseudomonadati</taxon>
        <taxon>Kiritimatiellota</taxon>
        <taxon>Kiritimatiellia</taxon>
        <taxon>Kiritimatiellales</taxon>
        <taxon>Pontiellaceae</taxon>
        <taxon>Pontiella</taxon>
    </lineage>
</organism>
<feature type="transmembrane region" description="Helical" evidence="1">
    <location>
        <begin position="45"/>
        <end position="63"/>
    </location>
</feature>
<keyword evidence="1" id="KW-0472">Membrane</keyword>
<evidence type="ECO:0000313" key="3">
    <source>
        <dbReference type="Proteomes" id="UP001290861"/>
    </source>
</evidence>
<dbReference type="RefSeq" id="WP_322610178.1">
    <property type="nucleotide sequence ID" value="NZ_JARVCO010000012.1"/>
</dbReference>
<evidence type="ECO:0000256" key="1">
    <source>
        <dbReference type="SAM" id="Phobius"/>
    </source>
</evidence>
<dbReference type="Proteomes" id="UP001290861">
    <property type="component" value="Unassembled WGS sequence"/>
</dbReference>
<keyword evidence="3" id="KW-1185">Reference proteome</keyword>
<gene>
    <name evidence="2" type="ORF">P9H32_17380</name>
</gene>
<keyword evidence="1" id="KW-1133">Transmembrane helix</keyword>